<evidence type="ECO:0000256" key="2">
    <source>
        <dbReference type="ARBA" id="ARBA00023015"/>
    </source>
</evidence>
<dbReference type="GO" id="GO:0006351">
    <property type="term" value="P:DNA-templated transcription"/>
    <property type="evidence" value="ECO:0007669"/>
    <property type="project" value="TreeGrafter"/>
</dbReference>
<evidence type="ECO:0000256" key="4">
    <source>
        <dbReference type="ARBA" id="ARBA00023163"/>
    </source>
</evidence>
<dbReference type="RefSeq" id="WP_153272587.1">
    <property type="nucleotide sequence ID" value="NZ_CP043499.1"/>
</dbReference>
<dbReference type="PRINTS" id="PR00039">
    <property type="entry name" value="HTHLYSR"/>
</dbReference>
<dbReference type="InterPro" id="IPR000847">
    <property type="entry name" value="LysR_HTH_N"/>
</dbReference>
<dbReference type="GO" id="GO:0043565">
    <property type="term" value="F:sequence-specific DNA binding"/>
    <property type="evidence" value="ECO:0007669"/>
    <property type="project" value="TreeGrafter"/>
</dbReference>
<keyword evidence="6" id="KW-0614">Plasmid</keyword>
<sequence length="299" mass="33295">MVPGRMSMPPLNALVVFDSAARLGSFSRAGHELGLTQSAVSRQIGKLEGFIGSKLFMRLPSGVQLTAIGESYAADVSRLLGELGAVTDGLRAWSGPKQITIACSRGIADQWFLSRIAQLKQDFPGIEIRLRVTDDVAHLRLDEFDLALFYRKERPIGVNLTVLAREEIVPVSAPGTNNLMDIDEPLLISIEDPMREWQGWSDWWQDSGLHRPPEAREWRLGDYGLCTAAAAQGLGIALGWTWLIRDQLDNGTLVPVHSHLMLSNAYFYLMRPADRHQRKIVREVSDWLITSNGGSYDTK</sequence>
<name>A0A5Q0CB79_9HYPH</name>
<dbReference type="PANTHER" id="PTHR30537:SF5">
    <property type="entry name" value="HTH-TYPE TRANSCRIPTIONAL ACTIVATOR TTDR-RELATED"/>
    <property type="match status" value="1"/>
</dbReference>
<reference evidence="6 7" key="1">
    <citation type="submission" date="2019-08" db="EMBL/GenBank/DDBJ databases">
        <title>Prosopis cineraria nodule microbiome.</title>
        <authorList>
            <person name="Ali R."/>
            <person name="Chaluvadi S.R."/>
            <person name="Wang X."/>
        </authorList>
    </citation>
    <scope>NUCLEOTIDE SEQUENCE [LARGE SCALE GENOMIC DNA]</scope>
    <source>
        <strain evidence="6 7">BG7</strain>
        <plasmid evidence="6 7">unnamed</plasmid>
    </source>
</reference>
<protein>
    <submittedName>
        <fullName evidence="6">LysR family transcriptional regulator</fullName>
    </submittedName>
</protein>
<dbReference type="GO" id="GO:0003700">
    <property type="term" value="F:DNA-binding transcription factor activity"/>
    <property type="evidence" value="ECO:0007669"/>
    <property type="project" value="InterPro"/>
</dbReference>
<accession>A0A5Q0CB79</accession>
<dbReference type="KEGG" id="rgr:FZ934_19605"/>
<gene>
    <name evidence="6" type="ORF">FZ934_19605</name>
</gene>
<keyword evidence="4" id="KW-0804">Transcription</keyword>
<evidence type="ECO:0000313" key="7">
    <source>
        <dbReference type="Proteomes" id="UP000326881"/>
    </source>
</evidence>
<dbReference type="EMBL" id="CP043499">
    <property type="protein sequence ID" value="QFY62595.1"/>
    <property type="molecule type" value="Genomic_DNA"/>
</dbReference>
<evidence type="ECO:0000313" key="6">
    <source>
        <dbReference type="EMBL" id="QFY62595.1"/>
    </source>
</evidence>
<dbReference type="InterPro" id="IPR005119">
    <property type="entry name" value="LysR_subst-bd"/>
</dbReference>
<dbReference type="OrthoDB" id="9804958at2"/>
<dbReference type="SUPFAM" id="SSF46785">
    <property type="entry name" value="Winged helix' DNA-binding domain"/>
    <property type="match status" value="1"/>
</dbReference>
<organism evidence="6 7">
    <name type="scientific">Rhizobium grahamii</name>
    <dbReference type="NCBI Taxonomy" id="1120045"/>
    <lineage>
        <taxon>Bacteria</taxon>
        <taxon>Pseudomonadati</taxon>
        <taxon>Pseudomonadota</taxon>
        <taxon>Alphaproteobacteria</taxon>
        <taxon>Hyphomicrobiales</taxon>
        <taxon>Rhizobiaceae</taxon>
        <taxon>Rhizobium/Agrobacterium group</taxon>
        <taxon>Rhizobium</taxon>
    </lineage>
</organism>
<geneLocation type="plasmid" evidence="6 7">
    <name>unnamed</name>
</geneLocation>
<evidence type="ECO:0000259" key="5">
    <source>
        <dbReference type="PROSITE" id="PS50931"/>
    </source>
</evidence>
<dbReference type="Pfam" id="PF03466">
    <property type="entry name" value="LysR_substrate"/>
    <property type="match status" value="1"/>
</dbReference>
<dbReference type="Proteomes" id="UP000326881">
    <property type="component" value="Plasmid unnamed"/>
</dbReference>
<evidence type="ECO:0000256" key="3">
    <source>
        <dbReference type="ARBA" id="ARBA00023125"/>
    </source>
</evidence>
<evidence type="ECO:0000256" key="1">
    <source>
        <dbReference type="ARBA" id="ARBA00009437"/>
    </source>
</evidence>
<dbReference type="Gene3D" id="3.40.190.10">
    <property type="entry name" value="Periplasmic binding protein-like II"/>
    <property type="match status" value="2"/>
</dbReference>
<dbReference type="PROSITE" id="PS50931">
    <property type="entry name" value="HTH_LYSR"/>
    <property type="match status" value="1"/>
</dbReference>
<dbReference type="SUPFAM" id="SSF53850">
    <property type="entry name" value="Periplasmic binding protein-like II"/>
    <property type="match status" value="1"/>
</dbReference>
<feature type="domain" description="HTH lysR-type" evidence="5">
    <location>
        <begin position="9"/>
        <end position="66"/>
    </location>
</feature>
<dbReference type="AlphaFoldDB" id="A0A5Q0CB79"/>
<dbReference type="PANTHER" id="PTHR30537">
    <property type="entry name" value="HTH-TYPE TRANSCRIPTIONAL REGULATOR"/>
    <property type="match status" value="1"/>
</dbReference>
<proteinExistence type="inferred from homology"/>
<comment type="similarity">
    <text evidence="1">Belongs to the LysR transcriptional regulatory family.</text>
</comment>
<dbReference type="Pfam" id="PF00126">
    <property type="entry name" value="HTH_1"/>
    <property type="match status" value="1"/>
</dbReference>
<keyword evidence="2" id="KW-0805">Transcription regulation</keyword>
<dbReference type="Gene3D" id="1.10.10.10">
    <property type="entry name" value="Winged helix-like DNA-binding domain superfamily/Winged helix DNA-binding domain"/>
    <property type="match status" value="1"/>
</dbReference>
<dbReference type="InterPro" id="IPR058163">
    <property type="entry name" value="LysR-type_TF_proteobact-type"/>
</dbReference>
<dbReference type="InterPro" id="IPR036388">
    <property type="entry name" value="WH-like_DNA-bd_sf"/>
</dbReference>
<keyword evidence="7" id="KW-1185">Reference proteome</keyword>
<keyword evidence="3" id="KW-0238">DNA-binding</keyword>
<dbReference type="InterPro" id="IPR036390">
    <property type="entry name" value="WH_DNA-bd_sf"/>
</dbReference>